<dbReference type="EMBL" id="CAACYI010000001">
    <property type="protein sequence ID" value="VFB16328.1"/>
    <property type="molecule type" value="Genomic_DNA"/>
</dbReference>
<comment type="caution">
    <text evidence="2">The sequence shown here is derived from an EMBL/GenBank/DDBJ whole genome shotgun (WGS) entry which is preliminary data.</text>
</comment>
<proteinExistence type="predicted"/>
<dbReference type="SMART" id="SM00729">
    <property type="entry name" value="Elp3"/>
    <property type="match status" value="1"/>
</dbReference>
<dbReference type="SFLD" id="SFLDS00029">
    <property type="entry name" value="Radical_SAM"/>
    <property type="match status" value="1"/>
</dbReference>
<dbReference type="AlphaFoldDB" id="A0A8H2M5J8"/>
<keyword evidence="3" id="KW-1185">Reference proteome</keyword>
<dbReference type="SUPFAM" id="SSF102114">
    <property type="entry name" value="Radical SAM enzymes"/>
    <property type="match status" value="1"/>
</dbReference>
<name>A0A8H2M5J8_9FIRM</name>
<accession>A0A8H2M5J8</accession>
<dbReference type="EC" id="1.3.99.22" evidence="2"/>
<dbReference type="Pfam" id="PF04055">
    <property type="entry name" value="Radical_SAM"/>
    <property type="match status" value="1"/>
</dbReference>
<keyword evidence="2" id="KW-0560">Oxidoreductase</keyword>
<dbReference type="PANTHER" id="PTHR13932:SF1">
    <property type="entry name" value="OXYGEN-INDEPENDENT COPROPORPHYRINOGEN-III OXIDASE-LIKE PROTEIN HEMZ"/>
    <property type="match status" value="1"/>
</dbReference>
<dbReference type="GO" id="GO:0006779">
    <property type="term" value="P:porphyrin-containing compound biosynthetic process"/>
    <property type="evidence" value="ECO:0007669"/>
    <property type="project" value="TreeGrafter"/>
</dbReference>
<reference evidence="2 3" key="1">
    <citation type="submission" date="2019-02" db="EMBL/GenBank/DDBJ databases">
        <authorList>
            <consortium name="Pathogen Informatics"/>
        </authorList>
    </citation>
    <scope>NUCLEOTIDE SEQUENCE [LARGE SCALE GENOMIC DNA]</scope>
    <source>
        <strain evidence="2 3">3012STDY7089603</strain>
    </source>
</reference>
<dbReference type="InterPro" id="IPR023995">
    <property type="entry name" value="HemZ"/>
</dbReference>
<dbReference type="PROSITE" id="PS51918">
    <property type="entry name" value="RADICAL_SAM"/>
    <property type="match status" value="1"/>
</dbReference>
<dbReference type="Gene3D" id="3.80.30.20">
    <property type="entry name" value="tm_1862 like domain"/>
    <property type="match status" value="1"/>
</dbReference>
<dbReference type="InterPro" id="IPR023404">
    <property type="entry name" value="rSAM_horseshoe"/>
</dbReference>
<sequence>MIRFKNFSEAEAHDYFELIRMLYPQFVSGKDIEVINSPGKITFLSQGLNQVFHLPEGIDFQERRRRIKSYILNSLQIQERVSSKFGILTGVRPIKLIIGLLDRFSPDQLLNYLKDYYCIEDLMARFLISVALKEKSYFDSIDPKGYSVYIHIPFCPSRCDYCSYPIIKSSNKDKLQAYVDTLLSEIKSYRHLKKSPTSIYIGGGTPTSIGESQLERILKTSRQVFGQGMEFTVEAGRPDTLTGPIFSCLKEYGVTRISINPQTMQDKTLSRLNRRHSVEEFLKAFYEAKQLDFSINVDLILGLPGENSLEMMDSLNRVMALDPDNITVHTLSLKNGSRLFQEQEYYTNSEIISKLINHVYQGLGNKGYKPYYMYRQKRTLGNGFNAGYSKEGRESIYNMLMMDEQQSILGFGMSSSSKFYYPESNRLEKVLQYKNLRDYQEHWQDKNSLKQAYMEDFKW</sequence>
<feature type="domain" description="Radical SAM core" evidence="1">
    <location>
        <begin position="140"/>
        <end position="369"/>
    </location>
</feature>
<dbReference type="SFLD" id="SFLDG01082">
    <property type="entry name" value="B12-binding_domain_containing"/>
    <property type="match status" value="1"/>
</dbReference>
<dbReference type="InterPro" id="IPR006638">
    <property type="entry name" value="Elp3/MiaA/NifB-like_rSAM"/>
</dbReference>
<dbReference type="CDD" id="cd01335">
    <property type="entry name" value="Radical_SAM"/>
    <property type="match status" value="1"/>
</dbReference>
<dbReference type="PANTHER" id="PTHR13932">
    <property type="entry name" value="COPROPORPHYRINIGEN III OXIDASE"/>
    <property type="match status" value="1"/>
</dbReference>
<dbReference type="SFLD" id="SFLDG01065">
    <property type="entry name" value="anaerobic_coproporphyrinogen-I"/>
    <property type="match status" value="1"/>
</dbReference>
<dbReference type="Proteomes" id="UP000377798">
    <property type="component" value="Unassembled WGS sequence"/>
</dbReference>
<dbReference type="InterPro" id="IPR007197">
    <property type="entry name" value="rSAM"/>
</dbReference>
<dbReference type="InterPro" id="IPR058240">
    <property type="entry name" value="rSAM_sf"/>
</dbReference>
<gene>
    <name evidence="2" type="primary">hemZ</name>
    <name evidence="2" type="ORF">NCTC13150_00850</name>
</gene>
<organism evidence="2 3">
    <name type="scientific">Urinicoccus massiliensis</name>
    <dbReference type="NCBI Taxonomy" id="1723382"/>
    <lineage>
        <taxon>Bacteria</taxon>
        <taxon>Bacillati</taxon>
        <taxon>Bacillota</taxon>
        <taxon>Tissierellia</taxon>
        <taxon>Tissierellales</taxon>
        <taxon>Peptoniphilaceae</taxon>
        <taxon>Urinicoccus</taxon>
    </lineage>
</organism>
<dbReference type="NCBIfam" id="TIGR03994">
    <property type="entry name" value="rSAM_HemZ"/>
    <property type="match status" value="1"/>
</dbReference>
<dbReference type="GO" id="GO:0005737">
    <property type="term" value="C:cytoplasm"/>
    <property type="evidence" value="ECO:0007669"/>
    <property type="project" value="TreeGrafter"/>
</dbReference>
<evidence type="ECO:0000313" key="2">
    <source>
        <dbReference type="EMBL" id="VFB16328.1"/>
    </source>
</evidence>
<dbReference type="GO" id="GO:0016491">
    <property type="term" value="F:oxidoreductase activity"/>
    <property type="evidence" value="ECO:0007669"/>
    <property type="project" value="UniProtKB-KW"/>
</dbReference>
<evidence type="ECO:0000313" key="3">
    <source>
        <dbReference type="Proteomes" id="UP000377798"/>
    </source>
</evidence>
<dbReference type="GO" id="GO:0051539">
    <property type="term" value="F:4 iron, 4 sulfur cluster binding"/>
    <property type="evidence" value="ECO:0007669"/>
    <property type="project" value="TreeGrafter"/>
</dbReference>
<evidence type="ECO:0000259" key="1">
    <source>
        <dbReference type="PROSITE" id="PS51918"/>
    </source>
</evidence>
<protein>
    <submittedName>
        <fullName evidence="2">Oxygen-independent coproporphyrinogen-III oxidase 2</fullName>
        <ecNumber evidence="2">1.3.99.22</ecNumber>
    </submittedName>
</protein>
<dbReference type="SFLD" id="SFLDF00310">
    <property type="entry name" value="oxygen-independent_coproporphy"/>
    <property type="match status" value="1"/>
</dbReference>
<dbReference type="InterPro" id="IPR034505">
    <property type="entry name" value="Coproporphyrinogen-III_oxidase"/>
</dbReference>
<dbReference type="RefSeq" id="WP_131748926.1">
    <property type="nucleotide sequence ID" value="NZ_CAACYI010000001.1"/>
</dbReference>